<proteinExistence type="predicted"/>
<evidence type="ECO:0000313" key="3">
    <source>
        <dbReference type="Proteomes" id="UP000598032"/>
    </source>
</evidence>
<protein>
    <submittedName>
        <fullName evidence="2">Glycosyltransferase EpsF</fullName>
        <ecNumber evidence="2">2.4.-.-</ecNumber>
    </submittedName>
</protein>
<sequence>MVKVLHVIIALHSDGAELMMQRLVESHHGSPDFCHVVCSLTTNGKIGEQLAGRGVDVHVLGMQTALGIPLTLVRLVRLIRTTQPDIIQTWMYHADFLAGLAGWLSAHRRIVWGIRTTDVRASGSHATAILRKVCARLSRSMPRAIVCAAHASLRAHVSVGYDERRMLVIPNGFDMAKLSATLAQRNALREQCGFAQNAVVIGIVGRFHPVKDHANFVRAAGLAAERNPDIRFLMVGRSLDADNRELAGWITATGHASRFVLLGERRDVPICLAAMDLFCLSSRTEGFPNVVGEAMAMGLPSVVTDVGDAAMLVARTGIVVPKENSEALADGLLRLAELSEDARRQLGAAAMERTHLDFTIERARQRFEQLYLRLLASD</sequence>
<comment type="caution">
    <text evidence="2">The sequence shown here is derived from an EMBL/GenBank/DDBJ whole genome shotgun (WGS) entry which is preliminary data.</text>
</comment>
<dbReference type="CDD" id="cd03807">
    <property type="entry name" value="GT4_WbnK-like"/>
    <property type="match status" value="1"/>
</dbReference>
<dbReference type="InterPro" id="IPR028098">
    <property type="entry name" value="Glyco_trans_4-like_N"/>
</dbReference>
<name>A0ABM8NGZ3_9BURK</name>
<dbReference type="PANTHER" id="PTHR12526:SF630">
    <property type="entry name" value="GLYCOSYLTRANSFERASE"/>
    <property type="match status" value="1"/>
</dbReference>
<accession>A0ABM8NGZ3</accession>
<dbReference type="SUPFAM" id="SSF53756">
    <property type="entry name" value="UDP-Glycosyltransferase/glycogen phosphorylase"/>
    <property type="match status" value="1"/>
</dbReference>
<keyword evidence="2" id="KW-0808">Transferase</keyword>
<gene>
    <name evidence="2" type="primary">epsF_1</name>
    <name evidence="2" type="ORF">LMG28140_01674</name>
</gene>
<dbReference type="PANTHER" id="PTHR12526">
    <property type="entry name" value="GLYCOSYLTRANSFERASE"/>
    <property type="match status" value="1"/>
</dbReference>
<keyword evidence="2" id="KW-0328">Glycosyltransferase</keyword>
<feature type="domain" description="Glycosyltransferase subfamily 4-like N-terminal" evidence="1">
    <location>
        <begin position="15"/>
        <end position="176"/>
    </location>
</feature>
<dbReference type="Proteomes" id="UP000598032">
    <property type="component" value="Unassembled WGS sequence"/>
</dbReference>
<evidence type="ECO:0000313" key="2">
    <source>
        <dbReference type="EMBL" id="CAD6524730.1"/>
    </source>
</evidence>
<organism evidence="2 3">
    <name type="scientific">Paraburkholderia metrosideri</name>
    <dbReference type="NCBI Taxonomy" id="580937"/>
    <lineage>
        <taxon>Bacteria</taxon>
        <taxon>Pseudomonadati</taxon>
        <taxon>Pseudomonadota</taxon>
        <taxon>Betaproteobacteria</taxon>
        <taxon>Burkholderiales</taxon>
        <taxon>Burkholderiaceae</taxon>
        <taxon>Paraburkholderia</taxon>
    </lineage>
</organism>
<dbReference type="Gene3D" id="3.40.50.2000">
    <property type="entry name" value="Glycogen Phosphorylase B"/>
    <property type="match status" value="2"/>
</dbReference>
<evidence type="ECO:0000259" key="1">
    <source>
        <dbReference type="Pfam" id="PF13439"/>
    </source>
</evidence>
<dbReference type="Pfam" id="PF13439">
    <property type="entry name" value="Glyco_transf_4"/>
    <property type="match status" value="1"/>
</dbReference>
<dbReference type="Pfam" id="PF13692">
    <property type="entry name" value="Glyco_trans_1_4"/>
    <property type="match status" value="1"/>
</dbReference>
<dbReference type="GO" id="GO:0016757">
    <property type="term" value="F:glycosyltransferase activity"/>
    <property type="evidence" value="ECO:0007669"/>
    <property type="project" value="UniProtKB-KW"/>
</dbReference>
<reference evidence="2 3" key="1">
    <citation type="submission" date="2020-10" db="EMBL/GenBank/DDBJ databases">
        <authorList>
            <person name="Peeters C."/>
        </authorList>
    </citation>
    <scope>NUCLEOTIDE SEQUENCE [LARGE SCALE GENOMIC DNA]</scope>
    <source>
        <strain evidence="2 3">LMG 28140</strain>
    </source>
</reference>
<dbReference type="EC" id="2.4.-.-" evidence="2"/>
<dbReference type="EMBL" id="CAJHCP010000003">
    <property type="protein sequence ID" value="CAD6524730.1"/>
    <property type="molecule type" value="Genomic_DNA"/>
</dbReference>
<keyword evidence="3" id="KW-1185">Reference proteome</keyword>